<dbReference type="Proteomes" id="UP001234297">
    <property type="component" value="Chromosome 2"/>
</dbReference>
<protein>
    <submittedName>
        <fullName evidence="1">Uncharacterized protein</fullName>
    </submittedName>
</protein>
<sequence>MIGIKPTDWCKLIWRGGVVSKSDKGFEISNSVQFSIFFTRSCNPFNRFPINFQNMPQDNIKSAVYRSLKKSGHVPYGESNETDTHGTNRKSKTSSPMVKTIIIEKRMTDKDPVPSLRGKEEKAKASTGISELDSIHSSQLWQVSEGAQNLNQMVDSWPEGPSLGKRSSHFANDLLRGASDLQESLIMLGKLQEDSIVMARRKKKQKPNIRKEKEIDVEKVWSERFQNGNYQNIWQAPRVSVDGSSKSHMEEELKKVIRDRLYRQNLLSVPSGEEKNSSDGQNLNSLSDGLLESSRRLNAVPLNDRRKNMCYDQKPSVGNSNPATSLHKPKRPNLIAKLMGLEDLPSEKVQTTTKQMESKRFLSPHHPNFNIDMPKTRKLQFKNPDTDQERKTLKEILDTMQFKGLLKSNYYNDYEIESHQMKRHSRDFSKVRPGEKLPPIVIIKPLPFPFMNREDVKPEELIWPGISDPKQIHEKLGGRDQKNLETVVEDSIVLDSRIVGKTEAKEQQIKETIVYEDGASDTKQIFRKLGMSEQKIVETADESSNKIKAAVEKQKKKEAIKASKKVDEVQKALPDRKPVKENTKSVIASRSQVRTTSTKSNQPKKVSIPVKNHASCQRSAAQNQNSTSSKQSMTRAVKNQTRKEKQYRESPAMNSVTLRAGSEDDGAVSALEISDTARTLLDDQLPIQIKQDMKIKDSGQENQNSASNVVPDPAPSRVTIECAKDSNQLDEDKDSIRNTIKTEMDLTKLLLSSPSFLNCAEELYDCNINQPMCFQFNGLESGTVNTRLFLDCAHELMTRKSCQREFAGHSLLWTYMWGPKVSISIDQLVEELIDEIENLRSYNKTGDGVLPTDGLYTILGKDLRCKRRLVNGVWDLGWVSGHSMEDAEQVIVEVEKHVLSCLIEEVISDFKHWRQAPAVFFFLLHAAVSAPPIRDSDDDYDDVKRRDDRGLHRNRTDKLGSVLLPVSDGRLPVTASRTRSKIENP</sequence>
<evidence type="ECO:0000313" key="1">
    <source>
        <dbReference type="EMBL" id="KAJ8644767.1"/>
    </source>
</evidence>
<proteinExistence type="predicted"/>
<reference evidence="1 2" key="1">
    <citation type="journal article" date="2022" name="Hortic Res">
        <title>A haplotype resolved chromosomal level avocado genome allows analysis of novel avocado genes.</title>
        <authorList>
            <person name="Nath O."/>
            <person name="Fletcher S.J."/>
            <person name="Hayward A."/>
            <person name="Shaw L.M."/>
            <person name="Masouleh A.K."/>
            <person name="Furtado A."/>
            <person name="Henry R.J."/>
            <person name="Mitter N."/>
        </authorList>
    </citation>
    <scope>NUCLEOTIDE SEQUENCE [LARGE SCALE GENOMIC DNA]</scope>
    <source>
        <strain evidence="2">cv. Hass</strain>
    </source>
</reference>
<organism evidence="1 2">
    <name type="scientific">Persea americana</name>
    <name type="common">Avocado</name>
    <dbReference type="NCBI Taxonomy" id="3435"/>
    <lineage>
        <taxon>Eukaryota</taxon>
        <taxon>Viridiplantae</taxon>
        <taxon>Streptophyta</taxon>
        <taxon>Embryophyta</taxon>
        <taxon>Tracheophyta</taxon>
        <taxon>Spermatophyta</taxon>
        <taxon>Magnoliopsida</taxon>
        <taxon>Magnoliidae</taxon>
        <taxon>Laurales</taxon>
        <taxon>Lauraceae</taxon>
        <taxon>Persea</taxon>
    </lineage>
</organism>
<name>A0ACC2MGE3_PERAE</name>
<gene>
    <name evidence="1" type="ORF">MRB53_006515</name>
</gene>
<comment type="caution">
    <text evidence="1">The sequence shown here is derived from an EMBL/GenBank/DDBJ whole genome shotgun (WGS) entry which is preliminary data.</text>
</comment>
<evidence type="ECO:0000313" key="2">
    <source>
        <dbReference type="Proteomes" id="UP001234297"/>
    </source>
</evidence>
<dbReference type="EMBL" id="CM056810">
    <property type="protein sequence ID" value="KAJ8644767.1"/>
    <property type="molecule type" value="Genomic_DNA"/>
</dbReference>
<keyword evidence="2" id="KW-1185">Reference proteome</keyword>
<accession>A0ACC2MGE3</accession>